<evidence type="ECO:0000256" key="1">
    <source>
        <dbReference type="ARBA" id="ARBA00004429"/>
    </source>
</evidence>
<feature type="transmembrane region" description="Helical" evidence="10">
    <location>
        <begin position="15"/>
        <end position="36"/>
    </location>
</feature>
<dbReference type="RefSeq" id="WP_119556659.1">
    <property type="nucleotide sequence ID" value="NZ_QXMN01000036.1"/>
</dbReference>
<keyword evidence="4" id="KW-1003">Cell membrane</keyword>
<dbReference type="PANTHER" id="PTHR33529">
    <property type="entry name" value="SLR0882 PROTEIN-RELATED"/>
    <property type="match status" value="1"/>
</dbReference>
<proteinExistence type="predicted"/>
<keyword evidence="3" id="KW-0813">Transport</keyword>
<feature type="transmembrane region" description="Helical" evidence="10">
    <location>
        <begin position="48"/>
        <end position="73"/>
    </location>
</feature>
<feature type="transmembrane region" description="Helical" evidence="10">
    <location>
        <begin position="296"/>
        <end position="313"/>
    </location>
</feature>
<accession>A0A9X8D1D7</accession>
<dbReference type="InterPro" id="IPR005495">
    <property type="entry name" value="LptG/LptF_permease"/>
</dbReference>
<dbReference type="InterPro" id="IPR030922">
    <property type="entry name" value="LptF"/>
</dbReference>
<dbReference type="Proteomes" id="UP000265619">
    <property type="component" value="Unassembled WGS sequence"/>
</dbReference>
<evidence type="ECO:0000256" key="3">
    <source>
        <dbReference type="ARBA" id="ARBA00022448"/>
    </source>
</evidence>
<dbReference type="Pfam" id="PF03739">
    <property type="entry name" value="LptF_LptG"/>
    <property type="match status" value="1"/>
</dbReference>
<dbReference type="OrthoDB" id="9778062at2"/>
<dbReference type="NCBIfam" id="TIGR04407">
    <property type="entry name" value="LptF_YjgP"/>
    <property type="match status" value="1"/>
</dbReference>
<name>A0A9X8D1D7_9BURK</name>
<dbReference type="AlphaFoldDB" id="A0A9X8D1D7"/>
<reference evidence="11 12" key="1">
    <citation type="submission" date="2018-09" db="EMBL/GenBank/DDBJ databases">
        <title>Acidovorax cavernicola nov. sp. isolated from Gruta de las Maravillas (Aracena, Spain).</title>
        <authorList>
            <person name="Jurado V."/>
            <person name="Gutierrez-Patricio S."/>
            <person name="Gonzalez-Pimentel J.L."/>
            <person name="Miller A.Z."/>
            <person name="Laiz L."/>
            <person name="Saiz-Jimenez C."/>
        </authorList>
    </citation>
    <scope>NUCLEOTIDE SEQUENCE [LARGE SCALE GENOMIC DNA]</scope>
    <source>
        <strain evidence="11 12">1011MAR4D40.2</strain>
    </source>
</reference>
<keyword evidence="12" id="KW-1185">Reference proteome</keyword>
<evidence type="ECO:0000256" key="10">
    <source>
        <dbReference type="SAM" id="Phobius"/>
    </source>
</evidence>
<comment type="subcellular location">
    <subcellularLocation>
        <location evidence="1">Cell inner membrane</location>
        <topology evidence="1">Multi-pass membrane protein</topology>
    </subcellularLocation>
</comment>
<keyword evidence="5" id="KW-0997">Cell inner membrane</keyword>
<feature type="transmembrane region" description="Helical" evidence="10">
    <location>
        <begin position="266"/>
        <end position="284"/>
    </location>
</feature>
<evidence type="ECO:0000256" key="5">
    <source>
        <dbReference type="ARBA" id="ARBA00022519"/>
    </source>
</evidence>
<evidence type="ECO:0000313" key="11">
    <source>
        <dbReference type="EMBL" id="RIX76080.1"/>
    </source>
</evidence>
<sequence>MLFHSSLRKELSRSFGATLVVLVTIVMTMMLIRTLGLASKGSVNPQEVFLVMAYTVLGYMPTILSLSLFIAIVGTLSRMYRDSEMVIWFSSGRGLADFVQPLFRFAWPVLILIAAMALVGWPWANSQTIGMRQQYEQRSDIERVTPGEFRESSGRLRVFFIDKDTPDGATATNVFIWAVERGLQITTSARSGRIEDIDNHRFLLLSNGQRLERPLFTESGLKISEFKTYGTRAGGSSNATGDSTPTRARSTLSLLRDRSDASLGELGWRFGMLLAAINFVLLALTVSSVNPRVGRSGNLVFALFAFVVYYNLLNLGQSWISSGRYGMGSFMLLLHGGVFLFATAWLTLRNNNWSAHRQTRASAATAGSPPPAAPPSRIDPTS</sequence>
<keyword evidence="8 10" id="KW-0472">Membrane</keyword>
<evidence type="ECO:0000256" key="8">
    <source>
        <dbReference type="ARBA" id="ARBA00023136"/>
    </source>
</evidence>
<feature type="transmembrane region" description="Helical" evidence="10">
    <location>
        <begin position="325"/>
        <end position="348"/>
    </location>
</feature>
<dbReference type="PANTHER" id="PTHR33529:SF7">
    <property type="entry name" value="LIPOPOLYSACCHARIDE EXPORT SYSTEM PERMEASE PROTEIN LPTF"/>
    <property type="match status" value="1"/>
</dbReference>
<dbReference type="GO" id="GO:0043190">
    <property type="term" value="C:ATP-binding cassette (ABC) transporter complex"/>
    <property type="evidence" value="ECO:0007669"/>
    <property type="project" value="InterPro"/>
</dbReference>
<evidence type="ECO:0000256" key="2">
    <source>
        <dbReference type="ARBA" id="ARBA00014213"/>
    </source>
</evidence>
<evidence type="ECO:0000256" key="9">
    <source>
        <dbReference type="SAM" id="MobiDB-lite"/>
    </source>
</evidence>
<keyword evidence="7 10" id="KW-1133">Transmembrane helix</keyword>
<evidence type="ECO:0000313" key="12">
    <source>
        <dbReference type="Proteomes" id="UP000265619"/>
    </source>
</evidence>
<evidence type="ECO:0000256" key="4">
    <source>
        <dbReference type="ARBA" id="ARBA00022475"/>
    </source>
</evidence>
<organism evidence="11 12">
    <name type="scientific">Acidovorax cavernicola</name>
    <dbReference type="NCBI Taxonomy" id="1675792"/>
    <lineage>
        <taxon>Bacteria</taxon>
        <taxon>Pseudomonadati</taxon>
        <taxon>Pseudomonadota</taxon>
        <taxon>Betaproteobacteria</taxon>
        <taxon>Burkholderiales</taxon>
        <taxon>Comamonadaceae</taxon>
        <taxon>Acidovorax</taxon>
    </lineage>
</organism>
<feature type="region of interest" description="Disordered" evidence="9">
    <location>
        <begin position="359"/>
        <end position="382"/>
    </location>
</feature>
<evidence type="ECO:0000256" key="6">
    <source>
        <dbReference type="ARBA" id="ARBA00022692"/>
    </source>
</evidence>
<comment type="caution">
    <text evidence="11">The sequence shown here is derived from an EMBL/GenBank/DDBJ whole genome shotgun (WGS) entry which is preliminary data.</text>
</comment>
<feature type="transmembrane region" description="Helical" evidence="10">
    <location>
        <begin position="105"/>
        <end position="124"/>
    </location>
</feature>
<evidence type="ECO:0000256" key="7">
    <source>
        <dbReference type="ARBA" id="ARBA00022989"/>
    </source>
</evidence>
<dbReference type="EMBL" id="QXMN01000036">
    <property type="protein sequence ID" value="RIX76080.1"/>
    <property type="molecule type" value="Genomic_DNA"/>
</dbReference>
<keyword evidence="6 10" id="KW-0812">Transmembrane</keyword>
<gene>
    <name evidence="11" type="primary">lptF</name>
    <name evidence="11" type="ORF">D3H34_23510</name>
</gene>
<protein>
    <recommendedName>
        <fullName evidence="2">Lipopolysaccharide export system permease protein LptF</fullName>
    </recommendedName>
</protein>
<dbReference type="GO" id="GO:0015920">
    <property type="term" value="P:lipopolysaccharide transport"/>
    <property type="evidence" value="ECO:0007669"/>
    <property type="project" value="TreeGrafter"/>
</dbReference>
<dbReference type="GO" id="GO:0055085">
    <property type="term" value="P:transmembrane transport"/>
    <property type="evidence" value="ECO:0007669"/>
    <property type="project" value="InterPro"/>
</dbReference>